<dbReference type="InterPro" id="IPR015590">
    <property type="entry name" value="Aldehyde_DH_dom"/>
</dbReference>
<keyword evidence="5" id="KW-1185">Reference proteome</keyword>
<reference evidence="4 5" key="1">
    <citation type="submission" date="2024-06" db="EMBL/GenBank/DDBJ databases">
        <title>The Natural Products Discovery Center: Release of the First 8490 Sequenced Strains for Exploring Actinobacteria Biosynthetic Diversity.</title>
        <authorList>
            <person name="Kalkreuter E."/>
            <person name="Kautsar S.A."/>
            <person name="Yang D."/>
            <person name="Bader C.D."/>
            <person name="Teijaro C.N."/>
            <person name="Fluegel L."/>
            <person name="Davis C.M."/>
            <person name="Simpson J.R."/>
            <person name="Lauterbach L."/>
            <person name="Steele A.D."/>
            <person name="Gui C."/>
            <person name="Meng S."/>
            <person name="Li G."/>
            <person name="Viehrig K."/>
            <person name="Ye F."/>
            <person name="Su P."/>
            <person name="Kiefer A.F."/>
            <person name="Nichols A."/>
            <person name="Cepeda A.J."/>
            <person name="Yan W."/>
            <person name="Fan B."/>
            <person name="Jiang Y."/>
            <person name="Adhikari A."/>
            <person name="Zheng C.-J."/>
            <person name="Schuster L."/>
            <person name="Cowan T.M."/>
            <person name="Smanski M.J."/>
            <person name="Chevrette M.G."/>
            <person name="De Carvalho L.P.S."/>
            <person name="Shen B."/>
        </authorList>
    </citation>
    <scope>NUCLEOTIDE SEQUENCE [LARGE SCALE GENOMIC DNA]</scope>
    <source>
        <strain evidence="4 5">NPDC047833</strain>
    </source>
</reference>
<sequence length="102" mass="10717">MDGRRPRCDRQPPTGGLDEAVDATGFGLGDSMRGWDTNPARAETVADRLDCGTAWINHRAELSFAQPCTAGTKGSGAGVAGGPWGTYGGDLRPLAVHHLRRA</sequence>
<dbReference type="EMBL" id="JBEYRS010000003">
    <property type="protein sequence ID" value="MEW2362419.1"/>
    <property type="molecule type" value="Genomic_DNA"/>
</dbReference>
<evidence type="ECO:0000313" key="4">
    <source>
        <dbReference type="EMBL" id="MEW2362419.1"/>
    </source>
</evidence>
<proteinExistence type="predicted"/>
<dbReference type="Proteomes" id="UP001553843">
    <property type="component" value="Unassembled WGS sequence"/>
</dbReference>
<dbReference type="SUPFAM" id="SSF53720">
    <property type="entry name" value="ALDH-like"/>
    <property type="match status" value="1"/>
</dbReference>
<gene>
    <name evidence="4" type="ORF">AB0887_10710</name>
</gene>
<organism evidence="4 5">
    <name type="scientific">Streptomyces huasconensis</name>
    <dbReference type="NCBI Taxonomy" id="1854574"/>
    <lineage>
        <taxon>Bacteria</taxon>
        <taxon>Bacillati</taxon>
        <taxon>Actinomycetota</taxon>
        <taxon>Actinomycetes</taxon>
        <taxon>Kitasatosporales</taxon>
        <taxon>Streptomycetaceae</taxon>
        <taxon>Streptomyces</taxon>
    </lineage>
</organism>
<evidence type="ECO:0000259" key="3">
    <source>
        <dbReference type="Pfam" id="PF00171"/>
    </source>
</evidence>
<accession>A0ABV3LTW0</accession>
<dbReference type="InterPro" id="IPR016163">
    <property type="entry name" value="Ald_DH_C"/>
</dbReference>
<dbReference type="RefSeq" id="WP_359770705.1">
    <property type="nucleotide sequence ID" value="NZ_JBEYRR010000001.1"/>
</dbReference>
<protein>
    <submittedName>
        <fullName evidence="4">Aldehyde dehydrogenase family protein</fullName>
    </submittedName>
</protein>
<comment type="caution">
    <text evidence="4">The sequence shown here is derived from an EMBL/GenBank/DDBJ whole genome shotgun (WGS) entry which is preliminary data.</text>
</comment>
<name>A0ABV3LTW0_9ACTN</name>
<dbReference type="Gene3D" id="3.40.309.10">
    <property type="entry name" value="Aldehyde Dehydrogenase, Chain A, domain 2"/>
    <property type="match status" value="1"/>
</dbReference>
<keyword evidence="1" id="KW-0560">Oxidoreductase</keyword>
<feature type="compositionally biased region" description="Basic and acidic residues" evidence="2">
    <location>
        <begin position="1"/>
        <end position="10"/>
    </location>
</feature>
<dbReference type="Pfam" id="PF00171">
    <property type="entry name" value="Aldedh"/>
    <property type="match status" value="1"/>
</dbReference>
<dbReference type="InterPro" id="IPR016161">
    <property type="entry name" value="Ald_DH/histidinol_DH"/>
</dbReference>
<feature type="domain" description="Aldehyde dehydrogenase" evidence="3">
    <location>
        <begin position="22"/>
        <end position="85"/>
    </location>
</feature>
<evidence type="ECO:0000256" key="1">
    <source>
        <dbReference type="ARBA" id="ARBA00023002"/>
    </source>
</evidence>
<feature type="region of interest" description="Disordered" evidence="2">
    <location>
        <begin position="1"/>
        <end position="23"/>
    </location>
</feature>
<evidence type="ECO:0000256" key="2">
    <source>
        <dbReference type="SAM" id="MobiDB-lite"/>
    </source>
</evidence>
<dbReference type="Gene3D" id="3.40.605.10">
    <property type="entry name" value="Aldehyde Dehydrogenase, Chain A, domain 1"/>
    <property type="match status" value="1"/>
</dbReference>
<evidence type="ECO:0000313" key="5">
    <source>
        <dbReference type="Proteomes" id="UP001553843"/>
    </source>
</evidence>
<dbReference type="InterPro" id="IPR016162">
    <property type="entry name" value="Ald_DH_N"/>
</dbReference>